<dbReference type="InterPro" id="IPR010415">
    <property type="entry name" value="LpxI_C"/>
</dbReference>
<gene>
    <name evidence="3" type="primary">lpxI</name>
    <name evidence="3" type="ORF">RFM51_20170</name>
</gene>
<evidence type="ECO:0000259" key="1">
    <source>
        <dbReference type="Pfam" id="PF06230"/>
    </source>
</evidence>
<feature type="domain" description="LpxI N-terminal" evidence="2">
    <location>
        <begin position="18"/>
        <end position="150"/>
    </location>
</feature>
<protein>
    <submittedName>
        <fullName evidence="3">UDP-2,3-diacylglucosamine diphosphatase LpxI</fullName>
        <ecNumber evidence="3">3.6.1.54</ecNumber>
    </submittedName>
</protein>
<organism evidence="3 4">
    <name type="scientific">Mesorhizobium australafricanum</name>
    <dbReference type="NCBI Taxonomy" id="3072311"/>
    <lineage>
        <taxon>Bacteria</taxon>
        <taxon>Pseudomonadati</taxon>
        <taxon>Pseudomonadota</taxon>
        <taxon>Alphaproteobacteria</taxon>
        <taxon>Hyphomicrobiales</taxon>
        <taxon>Phyllobacteriaceae</taxon>
        <taxon>Mesorhizobium</taxon>
    </lineage>
</organism>
<dbReference type="Gene3D" id="3.40.140.80">
    <property type="match status" value="1"/>
</dbReference>
<dbReference type="EC" id="3.6.1.54" evidence="3"/>
<name>A0ABU4X4A9_9HYPH</name>
<reference evidence="3 4" key="1">
    <citation type="submission" date="2023-08" db="EMBL/GenBank/DDBJ databases">
        <title>Implementing the SeqCode for naming new Mesorhizobium species isolated from Vachellia karroo root nodules.</title>
        <authorList>
            <person name="Van Lill M."/>
        </authorList>
    </citation>
    <scope>NUCLEOTIDE SEQUENCE [LARGE SCALE GENOMIC DNA]</scope>
    <source>
        <strain evidence="3 4">VK3E</strain>
    </source>
</reference>
<proteinExistence type="predicted"/>
<evidence type="ECO:0000259" key="2">
    <source>
        <dbReference type="Pfam" id="PF17930"/>
    </source>
</evidence>
<dbReference type="InterPro" id="IPR041255">
    <property type="entry name" value="LpxI_N"/>
</dbReference>
<feature type="domain" description="LpxI C-terminal" evidence="1">
    <location>
        <begin position="154"/>
        <end position="289"/>
    </location>
</feature>
<dbReference type="EMBL" id="JAVIIS010000030">
    <property type="protein sequence ID" value="MDX8441909.1"/>
    <property type="molecule type" value="Genomic_DNA"/>
</dbReference>
<keyword evidence="3" id="KW-0378">Hydrolase</keyword>
<dbReference type="PANTHER" id="PTHR39962:SF1">
    <property type="entry name" value="LPXI FAMILY PROTEIN"/>
    <property type="match status" value="1"/>
</dbReference>
<dbReference type="Pfam" id="PF06230">
    <property type="entry name" value="LpxI_C"/>
    <property type="match status" value="1"/>
</dbReference>
<evidence type="ECO:0000313" key="3">
    <source>
        <dbReference type="EMBL" id="MDX8441909.1"/>
    </source>
</evidence>
<dbReference type="Proteomes" id="UP001272097">
    <property type="component" value="Unassembled WGS sequence"/>
</dbReference>
<keyword evidence="4" id="KW-1185">Reference proteome</keyword>
<dbReference type="InterPro" id="IPR043167">
    <property type="entry name" value="LpxI_C_sf"/>
</dbReference>
<sequence length="305" mass="31690">MTRSERAAPGFQLSPGSKVGIIAGGGSLPVEVADGLVKHGFVPFIIIAAGEVDREADFAAYNQEKLALEDIGLLFPLLRRQGITHLVLAGEIKRRPRLSKIRPTLALLAIIPSVVRALRRGDDGLLKLLTRALETRGVKVVGAHEVVPELTAGEGPLTATEPNQSDWRDIEAARVAAKAIGALDIGQAAIAIGGRAVALEGIEGTAGLLDRMRELRGHGRLAGKARGVLVKCAKPGQELRADLPTIGPQTIESAHAAGLAGIAVEAGRSLILEGPTTLARANALGLFIVGLPATELANGEPANGR</sequence>
<dbReference type="Gene3D" id="3.40.50.20">
    <property type="match status" value="1"/>
</dbReference>
<dbReference type="RefSeq" id="WP_320215874.1">
    <property type="nucleotide sequence ID" value="NZ_JAVIIS010000030.1"/>
</dbReference>
<dbReference type="Pfam" id="PF17930">
    <property type="entry name" value="LpxI_N"/>
    <property type="match status" value="1"/>
</dbReference>
<evidence type="ECO:0000313" key="4">
    <source>
        <dbReference type="Proteomes" id="UP001272097"/>
    </source>
</evidence>
<dbReference type="PANTHER" id="PTHR39962">
    <property type="entry name" value="BLL4848 PROTEIN"/>
    <property type="match status" value="1"/>
</dbReference>
<dbReference type="GO" id="GO:0016787">
    <property type="term" value="F:hydrolase activity"/>
    <property type="evidence" value="ECO:0007669"/>
    <property type="project" value="UniProtKB-KW"/>
</dbReference>
<accession>A0ABU4X4A9</accession>
<dbReference type="InterPro" id="IPR053174">
    <property type="entry name" value="LpxI"/>
</dbReference>
<comment type="caution">
    <text evidence="3">The sequence shown here is derived from an EMBL/GenBank/DDBJ whole genome shotgun (WGS) entry which is preliminary data.</text>
</comment>